<reference evidence="8 9" key="1">
    <citation type="submission" date="2014-10" db="EMBL/GenBank/DDBJ databases">
        <title>Pedobacter Kyungheensis.</title>
        <authorList>
            <person name="Anderson B.M."/>
            <person name="Newman J.D."/>
        </authorList>
    </citation>
    <scope>NUCLEOTIDE SEQUENCE [LARGE SCALE GENOMIC DNA]</scope>
    <source>
        <strain evidence="8 9">KACC 16221</strain>
    </source>
</reference>
<comment type="caution">
    <text evidence="8">The sequence shown here is derived from an EMBL/GenBank/DDBJ whole genome shotgun (WGS) entry which is preliminary data.</text>
</comment>
<dbReference type="SMART" id="SM00387">
    <property type="entry name" value="HATPase_c"/>
    <property type="match status" value="1"/>
</dbReference>
<dbReference type="PANTHER" id="PTHR43711:SF28">
    <property type="entry name" value="SENSOR HISTIDINE KINASE YXDK"/>
    <property type="match status" value="1"/>
</dbReference>
<name>A0A0C1FPP1_9SPHI</name>
<evidence type="ECO:0000259" key="7">
    <source>
        <dbReference type="PROSITE" id="PS50109"/>
    </source>
</evidence>
<keyword evidence="5" id="KW-0902">Two-component regulatory system</keyword>
<dbReference type="InterPro" id="IPR003594">
    <property type="entry name" value="HATPase_dom"/>
</dbReference>
<dbReference type="Pfam" id="PF02518">
    <property type="entry name" value="HATPase_c"/>
    <property type="match status" value="1"/>
</dbReference>
<dbReference type="RefSeq" id="WP_039474282.1">
    <property type="nucleotide sequence ID" value="NZ_JSYN01000007.1"/>
</dbReference>
<evidence type="ECO:0000313" key="8">
    <source>
        <dbReference type="EMBL" id="KIA94952.1"/>
    </source>
</evidence>
<evidence type="ECO:0000256" key="4">
    <source>
        <dbReference type="ARBA" id="ARBA00022777"/>
    </source>
</evidence>
<dbReference type="InterPro" id="IPR004358">
    <property type="entry name" value="Sig_transdc_His_kin-like_C"/>
</dbReference>
<keyword evidence="3" id="KW-0808">Transferase</keyword>
<feature type="domain" description="Histidine kinase" evidence="7">
    <location>
        <begin position="565"/>
        <end position="773"/>
    </location>
</feature>
<dbReference type="GO" id="GO:0004673">
    <property type="term" value="F:protein histidine kinase activity"/>
    <property type="evidence" value="ECO:0007669"/>
    <property type="project" value="UniProtKB-EC"/>
</dbReference>
<keyword evidence="9" id="KW-1185">Reference proteome</keyword>
<evidence type="ECO:0000256" key="5">
    <source>
        <dbReference type="ARBA" id="ARBA00023012"/>
    </source>
</evidence>
<keyword evidence="6" id="KW-0175">Coiled coil</keyword>
<evidence type="ECO:0000313" key="9">
    <source>
        <dbReference type="Proteomes" id="UP000031246"/>
    </source>
</evidence>
<dbReference type="AlphaFoldDB" id="A0A0C1FPP1"/>
<evidence type="ECO:0000256" key="2">
    <source>
        <dbReference type="ARBA" id="ARBA00012438"/>
    </source>
</evidence>
<dbReference type="Proteomes" id="UP000031246">
    <property type="component" value="Unassembled WGS sequence"/>
</dbReference>
<keyword evidence="4 8" id="KW-0418">Kinase</keyword>
<dbReference type="InterPro" id="IPR036890">
    <property type="entry name" value="HATPase_C_sf"/>
</dbReference>
<evidence type="ECO:0000256" key="1">
    <source>
        <dbReference type="ARBA" id="ARBA00000085"/>
    </source>
</evidence>
<dbReference type="OrthoDB" id="9816482at2"/>
<dbReference type="EMBL" id="JSYN01000007">
    <property type="protein sequence ID" value="KIA94952.1"/>
    <property type="molecule type" value="Genomic_DNA"/>
</dbReference>
<dbReference type="EC" id="2.7.13.3" evidence="2"/>
<dbReference type="Pfam" id="PF13589">
    <property type="entry name" value="HATPase_c_3"/>
    <property type="match status" value="1"/>
</dbReference>
<organism evidence="8 9">
    <name type="scientific">Pedobacter kyungheensis</name>
    <dbReference type="NCBI Taxonomy" id="1069985"/>
    <lineage>
        <taxon>Bacteria</taxon>
        <taxon>Pseudomonadati</taxon>
        <taxon>Bacteroidota</taxon>
        <taxon>Sphingobacteriia</taxon>
        <taxon>Sphingobacteriales</taxon>
        <taxon>Sphingobacteriaceae</taxon>
        <taxon>Pedobacter</taxon>
    </lineage>
</organism>
<gene>
    <name evidence="8" type="ORF">OC25_08490</name>
</gene>
<comment type="catalytic activity">
    <reaction evidence="1">
        <text>ATP + protein L-histidine = ADP + protein N-phospho-L-histidine.</text>
        <dbReference type="EC" id="2.7.13.3"/>
    </reaction>
</comment>
<dbReference type="PRINTS" id="PR00344">
    <property type="entry name" value="BCTRLSENSOR"/>
</dbReference>
<evidence type="ECO:0000256" key="3">
    <source>
        <dbReference type="ARBA" id="ARBA00022679"/>
    </source>
</evidence>
<dbReference type="PROSITE" id="PS50109">
    <property type="entry name" value="HIS_KIN"/>
    <property type="match status" value="1"/>
</dbReference>
<dbReference type="Gene3D" id="3.30.565.10">
    <property type="entry name" value="Histidine kinase-like ATPase, C-terminal domain"/>
    <property type="match status" value="2"/>
</dbReference>
<sequence>MEKTELKFKISAALKNIIGRDLINDDFIAVFELVKNSYDAHARNVDVIFEKSNNKFSKIIIKDDGKGMNYNDLLNKWLFVAYSAKSEGTEEDSYNYRDKIKVKRSYAGAKGIGRFSCDRLGGSLYLETIKEEVNAKVEVLVTDWEKFEEDLSDEFVNISVIHETIEKSSYEKQNGTVLEITNLRSEWDRDKLLKLKSAIAKLVNPNTRSSEDSFKVNLWVESEKAEDEKVKEIGEKKNIPEEAIYKDIVNGTIENFIFEALNLKTTKITSQVSGINRNIITTTLLEGGKLIYKIKEENSFKKLQNIDLTIYYLNQSAKITFARRMGIPLVDYGHVFVYKNGLRIYPYGERGEDPLKMDNRKAQGSRRFLGTREVVGYIDIYGDNPDLKETSSRGDGLIKTETYNELYEWFYTILRRLEKYIVEVSDWGNDLSDDDYVNLDEDQKVTALENLVSRLSKARNVISIDYGDDLFKILEQKQEGSARSVLSEIKKKVNEENFDRQEILKGIENAERKITNLERIKDESEDAALDEFIKNEELSNELESQIKKGSWQGALLGTDRERIIGLQHQVFHSSSRINRNIKLLLKHLDPNLIDATVQKHLSVISLESSKINSIANFVTKANFNLKATEIKRDLVEFIAGYINEIYLVDDKVIDSPLKIDIISKGEIQYEKEIRPLEITTLVDNFISNSEKAGAKRIVFMFQKKESSLIIEISDDGKKGIEKENLQRIFDLGFTTTNGTGVGLYQTKDIVSRMGGNITVDSQKNIGTTFKITL</sequence>
<dbReference type="SUPFAM" id="SSF55874">
    <property type="entry name" value="ATPase domain of HSP90 chaperone/DNA topoisomerase II/histidine kinase"/>
    <property type="match status" value="2"/>
</dbReference>
<evidence type="ECO:0000256" key="6">
    <source>
        <dbReference type="SAM" id="Coils"/>
    </source>
</evidence>
<dbReference type="InterPro" id="IPR050736">
    <property type="entry name" value="Sensor_HK_Regulatory"/>
</dbReference>
<proteinExistence type="predicted"/>
<protein>
    <recommendedName>
        <fullName evidence="2">histidine kinase</fullName>
        <ecNumber evidence="2">2.7.13.3</ecNumber>
    </recommendedName>
</protein>
<accession>A0A0C1FPP1</accession>
<feature type="coiled-coil region" evidence="6">
    <location>
        <begin position="500"/>
        <end position="527"/>
    </location>
</feature>
<dbReference type="PANTHER" id="PTHR43711">
    <property type="entry name" value="TWO-COMPONENT HISTIDINE KINASE"/>
    <property type="match status" value="1"/>
</dbReference>
<dbReference type="GO" id="GO:0000160">
    <property type="term" value="P:phosphorelay signal transduction system"/>
    <property type="evidence" value="ECO:0007669"/>
    <property type="project" value="UniProtKB-KW"/>
</dbReference>
<dbReference type="InterPro" id="IPR005467">
    <property type="entry name" value="His_kinase_dom"/>
</dbReference>